<feature type="region of interest" description="Disordered" evidence="1">
    <location>
        <begin position="1"/>
        <end position="96"/>
    </location>
</feature>
<keyword evidence="2" id="KW-1133">Transmembrane helix</keyword>
<dbReference type="EMBL" id="JAVFWL010000003">
    <property type="protein sequence ID" value="KAK6744023.1"/>
    <property type="molecule type" value="Genomic_DNA"/>
</dbReference>
<comment type="caution">
    <text evidence="3">The sequence shown here is derived from an EMBL/GenBank/DDBJ whole genome shotgun (WGS) entry which is preliminary data.</text>
</comment>
<dbReference type="Proteomes" id="UP001303046">
    <property type="component" value="Unassembled WGS sequence"/>
</dbReference>
<proteinExistence type="predicted"/>
<name>A0ABR1D264_NECAM</name>
<keyword evidence="4" id="KW-1185">Reference proteome</keyword>
<evidence type="ECO:0000313" key="3">
    <source>
        <dbReference type="EMBL" id="KAK6744023.1"/>
    </source>
</evidence>
<keyword evidence="2" id="KW-0472">Membrane</keyword>
<evidence type="ECO:0000313" key="4">
    <source>
        <dbReference type="Proteomes" id="UP001303046"/>
    </source>
</evidence>
<feature type="compositionally biased region" description="Pro residues" evidence="1">
    <location>
        <begin position="37"/>
        <end position="58"/>
    </location>
</feature>
<protein>
    <submittedName>
        <fullName evidence="3">Uncharacterized protein</fullName>
    </submittedName>
</protein>
<gene>
    <name evidence="3" type="primary">Necator_chrIII.g11754</name>
    <name evidence="3" type="ORF">RB195_010989</name>
</gene>
<keyword evidence="2" id="KW-0812">Transmembrane</keyword>
<reference evidence="3 4" key="1">
    <citation type="submission" date="2023-08" db="EMBL/GenBank/DDBJ databases">
        <title>A Necator americanus chromosomal reference genome.</title>
        <authorList>
            <person name="Ilik V."/>
            <person name="Petrzelkova K.J."/>
            <person name="Pardy F."/>
            <person name="Fuh T."/>
            <person name="Niatou-Singa F.S."/>
            <person name="Gouil Q."/>
            <person name="Baker L."/>
            <person name="Ritchie M.E."/>
            <person name="Jex A.R."/>
            <person name="Gazzola D."/>
            <person name="Li H."/>
            <person name="Toshio Fujiwara R."/>
            <person name="Zhan B."/>
            <person name="Aroian R.V."/>
            <person name="Pafco B."/>
            <person name="Schwarz E.M."/>
        </authorList>
    </citation>
    <scope>NUCLEOTIDE SEQUENCE [LARGE SCALE GENOMIC DNA]</scope>
    <source>
        <strain evidence="3 4">Aroian</strain>
        <tissue evidence="3">Whole animal</tissue>
    </source>
</reference>
<accession>A0ABR1D264</accession>
<organism evidence="3 4">
    <name type="scientific">Necator americanus</name>
    <name type="common">Human hookworm</name>
    <dbReference type="NCBI Taxonomy" id="51031"/>
    <lineage>
        <taxon>Eukaryota</taxon>
        <taxon>Metazoa</taxon>
        <taxon>Ecdysozoa</taxon>
        <taxon>Nematoda</taxon>
        <taxon>Chromadorea</taxon>
        <taxon>Rhabditida</taxon>
        <taxon>Rhabditina</taxon>
        <taxon>Rhabditomorpha</taxon>
        <taxon>Strongyloidea</taxon>
        <taxon>Ancylostomatidae</taxon>
        <taxon>Bunostominae</taxon>
        <taxon>Necator</taxon>
    </lineage>
</organism>
<feature type="transmembrane region" description="Helical" evidence="2">
    <location>
        <begin position="100"/>
        <end position="123"/>
    </location>
</feature>
<evidence type="ECO:0000256" key="1">
    <source>
        <dbReference type="SAM" id="MobiDB-lite"/>
    </source>
</evidence>
<evidence type="ECO:0000256" key="2">
    <source>
        <dbReference type="SAM" id="Phobius"/>
    </source>
</evidence>
<sequence length="126" mass="13460">MSAYEQLGPAAGGANVPPPPDQQIPPELFTAPGEIDAPPPPVEPPPPPDEPPPPPGGPFSPSSPAKNGASPQPDAMKDKNKKKQDQGPTQKRGSKRHIQWCLLASSIFIVLLYTGGLIFFRFLDEY</sequence>